<keyword evidence="3 5" id="KW-1133">Transmembrane helix</keyword>
<evidence type="ECO:0000256" key="2">
    <source>
        <dbReference type="ARBA" id="ARBA00022692"/>
    </source>
</evidence>
<feature type="transmembrane region" description="Helical" evidence="5">
    <location>
        <begin position="347"/>
        <end position="368"/>
    </location>
</feature>
<dbReference type="PANTHER" id="PTHR23501:SF198">
    <property type="entry name" value="AZOLE RESISTANCE PROTEIN 1-RELATED"/>
    <property type="match status" value="1"/>
</dbReference>
<organism evidence="7 8">
    <name type="scientific">Cladobotryum mycophilum</name>
    <dbReference type="NCBI Taxonomy" id="491253"/>
    <lineage>
        <taxon>Eukaryota</taxon>
        <taxon>Fungi</taxon>
        <taxon>Dikarya</taxon>
        <taxon>Ascomycota</taxon>
        <taxon>Pezizomycotina</taxon>
        <taxon>Sordariomycetes</taxon>
        <taxon>Hypocreomycetidae</taxon>
        <taxon>Hypocreales</taxon>
        <taxon>Hypocreaceae</taxon>
        <taxon>Cladobotryum</taxon>
    </lineage>
</organism>
<evidence type="ECO:0000256" key="4">
    <source>
        <dbReference type="ARBA" id="ARBA00023136"/>
    </source>
</evidence>
<comment type="subcellular location">
    <subcellularLocation>
        <location evidence="1">Membrane</location>
        <topology evidence="1">Multi-pass membrane protein</topology>
    </subcellularLocation>
</comment>
<feature type="transmembrane region" description="Helical" evidence="5">
    <location>
        <begin position="263"/>
        <end position="286"/>
    </location>
</feature>
<dbReference type="PROSITE" id="PS50850">
    <property type="entry name" value="MFS"/>
    <property type="match status" value="1"/>
</dbReference>
<dbReference type="InterPro" id="IPR036259">
    <property type="entry name" value="MFS_trans_sf"/>
</dbReference>
<dbReference type="Proteomes" id="UP001338125">
    <property type="component" value="Unassembled WGS sequence"/>
</dbReference>
<feature type="transmembrane region" description="Helical" evidence="5">
    <location>
        <begin position="197"/>
        <end position="217"/>
    </location>
</feature>
<dbReference type="InterPro" id="IPR011701">
    <property type="entry name" value="MFS"/>
</dbReference>
<keyword evidence="2 5" id="KW-0812">Transmembrane</keyword>
<feature type="transmembrane region" description="Helical" evidence="5">
    <location>
        <begin position="110"/>
        <end position="128"/>
    </location>
</feature>
<gene>
    <name evidence="7" type="ORF">PT974_01460</name>
</gene>
<dbReference type="CDD" id="cd17502">
    <property type="entry name" value="MFS_Azr1_MDR_like"/>
    <property type="match status" value="1"/>
</dbReference>
<sequence length="551" mass="58876">MSDTSPALGSVQEVKAEKSQVVENDMSQDIDPANQVHGVKLLLIHAAICLCTFLVGLDFNLIATAVPVITTQFHSIRDVGWYGAAFMVTMCASQPLAGKTYTIFSQKTTYLIYLFVFEIGSLVCALAPSSRALIAGRAVAGLGASGIFAGGFAVLTSIIPLHQRAIYTGTMSSTFAIASIIGPVLGGAFTQHVTWRWCFYINLPIGGAAAVLFFFLVHLKPSKTEDAPLRSKIEGLDLIGGALFAGSITMLLLALEWGGARYAWSSSVVIGLFVGAGIVMLLFVPWQIYRKDAALIPPRLFTANRNPALLCASSFFVNGPFQLIIYWLPIWFQAVLDVSPTRSGVNYFPTVIADVLTAFIGSGIVMHLGCWNPFLLFAEAMVCLGGGLLSTIHPGISGGHWIGYQIFGGIGYSLATNLAHLAMQSSLPQELVPIGASTLLAIISTSCAIFMAIGQAVFQRRLEVNLGSVVPHDVVEKIISNGATHIGALVSDADRSNVINQYSKAVTTVFYITAGAPVISFLLVLGCKWISTKSKQAKNVEEEDGEVKQDV</sequence>
<dbReference type="Gene3D" id="1.20.1720.10">
    <property type="entry name" value="Multidrug resistance protein D"/>
    <property type="match status" value="1"/>
</dbReference>
<comment type="caution">
    <text evidence="7">The sequence shown here is derived from an EMBL/GenBank/DDBJ whole genome shotgun (WGS) entry which is preliminary data.</text>
</comment>
<dbReference type="Pfam" id="PF07690">
    <property type="entry name" value="MFS_1"/>
    <property type="match status" value="1"/>
</dbReference>
<keyword evidence="4 5" id="KW-0472">Membrane</keyword>
<feature type="transmembrane region" description="Helical" evidence="5">
    <location>
        <begin position="434"/>
        <end position="458"/>
    </location>
</feature>
<evidence type="ECO:0000259" key="6">
    <source>
        <dbReference type="PROSITE" id="PS50850"/>
    </source>
</evidence>
<feature type="transmembrane region" description="Helical" evidence="5">
    <location>
        <begin position="81"/>
        <end position="98"/>
    </location>
</feature>
<feature type="transmembrane region" description="Helical" evidence="5">
    <location>
        <begin position="134"/>
        <end position="158"/>
    </location>
</feature>
<feature type="transmembrane region" description="Helical" evidence="5">
    <location>
        <begin position="509"/>
        <end position="530"/>
    </location>
</feature>
<dbReference type="PANTHER" id="PTHR23501">
    <property type="entry name" value="MAJOR FACILITATOR SUPERFAMILY"/>
    <property type="match status" value="1"/>
</dbReference>
<feature type="transmembrane region" description="Helical" evidence="5">
    <location>
        <begin position="402"/>
        <end position="422"/>
    </location>
</feature>
<feature type="transmembrane region" description="Helical" evidence="5">
    <location>
        <begin position="307"/>
        <end position="327"/>
    </location>
</feature>
<accession>A0ABR0T3T2</accession>
<dbReference type="InterPro" id="IPR020846">
    <property type="entry name" value="MFS_dom"/>
</dbReference>
<feature type="transmembrane region" description="Helical" evidence="5">
    <location>
        <begin position="42"/>
        <end position="69"/>
    </location>
</feature>
<feature type="transmembrane region" description="Helical" evidence="5">
    <location>
        <begin position="165"/>
        <end position="185"/>
    </location>
</feature>
<evidence type="ECO:0000256" key="1">
    <source>
        <dbReference type="ARBA" id="ARBA00004141"/>
    </source>
</evidence>
<keyword evidence="8" id="KW-1185">Reference proteome</keyword>
<evidence type="ECO:0000313" key="8">
    <source>
        <dbReference type="Proteomes" id="UP001338125"/>
    </source>
</evidence>
<protein>
    <submittedName>
        <fullName evidence="7">MFS-type efflux pump MFS1</fullName>
    </submittedName>
</protein>
<proteinExistence type="predicted"/>
<evidence type="ECO:0000313" key="7">
    <source>
        <dbReference type="EMBL" id="KAK5999072.1"/>
    </source>
</evidence>
<dbReference type="SUPFAM" id="SSF103473">
    <property type="entry name" value="MFS general substrate transporter"/>
    <property type="match status" value="1"/>
</dbReference>
<dbReference type="Gene3D" id="1.20.1250.20">
    <property type="entry name" value="MFS general substrate transporter like domains"/>
    <property type="match status" value="1"/>
</dbReference>
<evidence type="ECO:0000256" key="5">
    <source>
        <dbReference type="SAM" id="Phobius"/>
    </source>
</evidence>
<reference evidence="7 8" key="1">
    <citation type="submission" date="2024-01" db="EMBL/GenBank/DDBJ databases">
        <title>Complete genome of Cladobotryum mycophilum ATHUM6906.</title>
        <authorList>
            <person name="Christinaki A.C."/>
            <person name="Myridakis A.I."/>
            <person name="Kouvelis V.N."/>
        </authorList>
    </citation>
    <scope>NUCLEOTIDE SEQUENCE [LARGE SCALE GENOMIC DNA]</scope>
    <source>
        <strain evidence="7 8">ATHUM6906</strain>
    </source>
</reference>
<feature type="domain" description="Major facilitator superfamily (MFS) profile" evidence="6">
    <location>
        <begin position="44"/>
        <end position="532"/>
    </location>
</feature>
<feature type="transmembrane region" description="Helical" evidence="5">
    <location>
        <begin position="238"/>
        <end position="257"/>
    </location>
</feature>
<evidence type="ECO:0000256" key="3">
    <source>
        <dbReference type="ARBA" id="ARBA00022989"/>
    </source>
</evidence>
<dbReference type="EMBL" id="JAVFKD010000001">
    <property type="protein sequence ID" value="KAK5999072.1"/>
    <property type="molecule type" value="Genomic_DNA"/>
</dbReference>
<name>A0ABR0T3T2_9HYPO</name>